<dbReference type="Proteomes" id="UP000215181">
    <property type="component" value="Unassembled WGS sequence"/>
</dbReference>
<proteinExistence type="predicted"/>
<dbReference type="Pfam" id="PF13689">
    <property type="entry name" value="DUF4154"/>
    <property type="match status" value="1"/>
</dbReference>
<dbReference type="RefSeq" id="WP_094266808.1">
    <property type="nucleotide sequence ID" value="NZ_NOIH01000003.1"/>
</dbReference>
<accession>A0A235F269</accession>
<evidence type="ECO:0008006" key="3">
    <source>
        <dbReference type="Google" id="ProtNLM"/>
    </source>
</evidence>
<evidence type="ECO:0000313" key="1">
    <source>
        <dbReference type="EMBL" id="OYD54957.1"/>
    </source>
</evidence>
<organism evidence="1 2">
    <name type="scientific">Thauera propionica</name>
    <dbReference type="NCBI Taxonomy" id="2019431"/>
    <lineage>
        <taxon>Bacteria</taxon>
        <taxon>Pseudomonadati</taxon>
        <taxon>Pseudomonadota</taxon>
        <taxon>Betaproteobacteria</taxon>
        <taxon>Rhodocyclales</taxon>
        <taxon>Zoogloeaceae</taxon>
        <taxon>Thauera</taxon>
    </lineage>
</organism>
<comment type="caution">
    <text evidence="1">The sequence shown here is derived from an EMBL/GenBank/DDBJ whole genome shotgun (WGS) entry which is preliminary data.</text>
</comment>
<gene>
    <name evidence="1" type="ORF">CGK74_01735</name>
</gene>
<dbReference type="OrthoDB" id="8527941at2"/>
<dbReference type="AlphaFoldDB" id="A0A235F269"/>
<reference evidence="1 2" key="1">
    <citation type="submission" date="2017-07" db="EMBL/GenBank/DDBJ databases">
        <title>Thauera sp. KNDSS-Mac4 genome sequence and assembly.</title>
        <authorList>
            <person name="Mayilraj S."/>
        </authorList>
    </citation>
    <scope>NUCLEOTIDE SEQUENCE [LARGE SCALE GENOMIC DNA]</scope>
    <source>
        <strain evidence="1 2">KNDSS-Mac4</strain>
    </source>
</reference>
<name>A0A235F269_9RHOO</name>
<protein>
    <recommendedName>
        <fullName evidence="3">Transmembrane protein</fullName>
    </recommendedName>
</protein>
<sequence length="186" mass="19690">MMSRLWPRLSLLRGLVVAAVTLAVLVAGAARASDSIEEARVKAAFVLNFIKFTSWPDGQGEAAPTLTLCVTGGYALAGQLNALAGRNVQGRQVRLQPLEAQGGDAQCDAVFATMTDAVTLRSLQQLTGRRAALTISDQPGFVAQGGMIELKIVDGRVRFDVNLAAARAANLMLSSQLLQLADRVVQ</sequence>
<dbReference type="EMBL" id="NOIH01000003">
    <property type="protein sequence ID" value="OYD54957.1"/>
    <property type="molecule type" value="Genomic_DNA"/>
</dbReference>
<evidence type="ECO:0000313" key="2">
    <source>
        <dbReference type="Proteomes" id="UP000215181"/>
    </source>
</evidence>
<dbReference type="InterPro" id="IPR025293">
    <property type="entry name" value="YfiR/HmsC-like"/>
</dbReference>
<keyword evidence="2" id="KW-1185">Reference proteome</keyword>